<dbReference type="PANTHER" id="PTHR11893">
    <property type="entry name" value="INNEXIN"/>
    <property type="match status" value="1"/>
</dbReference>
<evidence type="ECO:0000256" key="3">
    <source>
        <dbReference type="ARBA" id="ARBA00022475"/>
    </source>
</evidence>
<evidence type="ECO:0000256" key="6">
    <source>
        <dbReference type="ARBA" id="ARBA00023065"/>
    </source>
</evidence>
<keyword evidence="2 9" id="KW-0813">Transport</keyword>
<feature type="non-terminal residue" evidence="11">
    <location>
        <position position="547"/>
    </location>
</feature>
<keyword evidence="8 9" id="KW-0407">Ion channel</keyword>
<comment type="similarity">
    <text evidence="9">Belongs to the pannexin family.</text>
</comment>
<dbReference type="Proteomes" id="UP001208570">
    <property type="component" value="Unassembled WGS sequence"/>
</dbReference>
<comment type="subcellular location">
    <subcellularLocation>
        <location evidence="1 9">Cell membrane</location>
        <topology evidence="1 9">Multi-pass membrane protein</topology>
    </subcellularLocation>
</comment>
<evidence type="ECO:0000313" key="11">
    <source>
        <dbReference type="EMBL" id="KAK2158752.1"/>
    </source>
</evidence>
<dbReference type="PRINTS" id="PR01262">
    <property type="entry name" value="INNEXIN"/>
</dbReference>
<evidence type="ECO:0000256" key="10">
    <source>
        <dbReference type="SAM" id="MobiDB-lite"/>
    </source>
</evidence>
<gene>
    <name evidence="9" type="primary">inx</name>
    <name evidence="11" type="ORF">LSH36_164g01016</name>
</gene>
<dbReference type="GO" id="GO:0034220">
    <property type="term" value="P:monoatomic ion transmembrane transport"/>
    <property type="evidence" value="ECO:0007669"/>
    <property type="project" value="UniProtKB-KW"/>
</dbReference>
<keyword evidence="5 9" id="KW-1133">Transmembrane helix</keyword>
<feature type="region of interest" description="Disordered" evidence="10">
    <location>
        <begin position="476"/>
        <end position="547"/>
    </location>
</feature>
<comment type="function">
    <text evidence="9">Structural component of the gap junctions.</text>
</comment>
<keyword evidence="12" id="KW-1185">Reference proteome</keyword>
<keyword evidence="6 9" id="KW-0406">Ion transport</keyword>
<dbReference type="AlphaFoldDB" id="A0AAD9N6D0"/>
<comment type="caution">
    <text evidence="11">The sequence shown here is derived from an EMBL/GenBank/DDBJ whole genome shotgun (WGS) entry which is preliminary data.</text>
</comment>
<sequence>CRLYNKMTILTLKGLFPCYHGDVTQLVNSRYCVLILCVLAVCHVTMVSLYFRSPFQCFCPAHMTPFQCNTMTSYCATPSLSTTYLTKFDHVSTDDPEADRSVIQIGRMYQFVSLVLLLQATLFYLPCIISRELYRSFGVHPDELALSALEARRSRDPDDRQAAVGDIAMHINAFCVRKLRQGRFSYSFRWLYLVRLSLVQMLTRICYVVNAIGQFYLLDILLGIEFHSIGWSIIGRTTAKSGRLPSLHQFLVKLLENTDAAMDGLPDYIRGMLNSNDTAGILDALANLSVNRDQIMPQLEGLDADDRRENPVPLFPLEVLCDFWTSTLGQLQRYTLHCVLPVNHLNELVFQYVWMLLFGVGVVSCVALFKSIGRLLLFPCWRINIGDRLQDLGLLDELDPDDVRWKIDLFERKFLGVDGTLLFGYVEAGSGDVISDATLASLWMMYAECADDYAALSKPIQTKESVVEDVIKVPTRRRPSPDQDQPFRSVYDPMQPPEVPAAQFESAPTYSRETAFSKPLDFSEPPDYSSAQRTDFDKLGIDDDFMV</sequence>
<keyword evidence="7 9" id="KW-0472">Membrane</keyword>
<dbReference type="PANTHER" id="PTHR11893:SF36">
    <property type="entry name" value="INNEXIN-5"/>
    <property type="match status" value="1"/>
</dbReference>
<protein>
    <recommendedName>
        <fullName evidence="9">Innexin</fullName>
    </recommendedName>
</protein>
<evidence type="ECO:0000256" key="4">
    <source>
        <dbReference type="ARBA" id="ARBA00022692"/>
    </source>
</evidence>
<dbReference type="GO" id="GO:0005886">
    <property type="term" value="C:plasma membrane"/>
    <property type="evidence" value="ECO:0007669"/>
    <property type="project" value="UniProtKB-SubCell"/>
</dbReference>
<name>A0AAD9N6D0_9ANNE</name>
<dbReference type="Pfam" id="PF00876">
    <property type="entry name" value="Innexin"/>
    <property type="match status" value="2"/>
</dbReference>
<evidence type="ECO:0000256" key="1">
    <source>
        <dbReference type="ARBA" id="ARBA00004651"/>
    </source>
</evidence>
<evidence type="ECO:0000256" key="9">
    <source>
        <dbReference type="RuleBase" id="RU010713"/>
    </source>
</evidence>
<evidence type="ECO:0000313" key="12">
    <source>
        <dbReference type="Proteomes" id="UP001208570"/>
    </source>
</evidence>
<organism evidence="11 12">
    <name type="scientific">Paralvinella palmiformis</name>
    <dbReference type="NCBI Taxonomy" id="53620"/>
    <lineage>
        <taxon>Eukaryota</taxon>
        <taxon>Metazoa</taxon>
        <taxon>Spiralia</taxon>
        <taxon>Lophotrochozoa</taxon>
        <taxon>Annelida</taxon>
        <taxon>Polychaeta</taxon>
        <taxon>Sedentaria</taxon>
        <taxon>Canalipalpata</taxon>
        <taxon>Terebellida</taxon>
        <taxon>Terebelliformia</taxon>
        <taxon>Alvinellidae</taxon>
        <taxon>Paralvinella</taxon>
    </lineage>
</organism>
<evidence type="ECO:0000256" key="5">
    <source>
        <dbReference type="ARBA" id="ARBA00022989"/>
    </source>
</evidence>
<dbReference type="InterPro" id="IPR000990">
    <property type="entry name" value="Innexin"/>
</dbReference>
<keyword evidence="3" id="KW-1003">Cell membrane</keyword>
<dbReference type="GO" id="GO:0005243">
    <property type="term" value="F:gap junction channel activity"/>
    <property type="evidence" value="ECO:0007669"/>
    <property type="project" value="TreeGrafter"/>
</dbReference>
<proteinExistence type="inferred from homology"/>
<reference evidence="11" key="1">
    <citation type="journal article" date="2023" name="Mol. Biol. Evol.">
        <title>Third-Generation Sequencing Reveals the Adaptive Role of the Epigenome in Three Deep-Sea Polychaetes.</title>
        <authorList>
            <person name="Perez M."/>
            <person name="Aroh O."/>
            <person name="Sun Y."/>
            <person name="Lan Y."/>
            <person name="Juniper S.K."/>
            <person name="Young C.R."/>
            <person name="Angers B."/>
            <person name="Qian P.Y."/>
        </authorList>
    </citation>
    <scope>NUCLEOTIDE SEQUENCE</scope>
    <source>
        <strain evidence="11">P08H-3</strain>
    </source>
</reference>
<dbReference type="EMBL" id="JAODUP010000164">
    <property type="protein sequence ID" value="KAK2158752.1"/>
    <property type="molecule type" value="Genomic_DNA"/>
</dbReference>
<feature type="transmembrane region" description="Helical" evidence="9">
    <location>
        <begin position="31"/>
        <end position="51"/>
    </location>
</feature>
<evidence type="ECO:0000256" key="2">
    <source>
        <dbReference type="ARBA" id="ARBA00022448"/>
    </source>
</evidence>
<evidence type="ECO:0000256" key="8">
    <source>
        <dbReference type="ARBA" id="ARBA00023303"/>
    </source>
</evidence>
<comment type="caution">
    <text evidence="9">Lacks conserved residue(s) required for the propagation of feature annotation.</text>
</comment>
<accession>A0AAD9N6D0</accession>
<evidence type="ECO:0000256" key="7">
    <source>
        <dbReference type="ARBA" id="ARBA00023136"/>
    </source>
</evidence>
<keyword evidence="4 9" id="KW-0812">Transmembrane</keyword>
<dbReference type="GO" id="GO:0005921">
    <property type="term" value="C:gap junction"/>
    <property type="evidence" value="ECO:0007669"/>
    <property type="project" value="UniProtKB-UniRule"/>
</dbReference>
<dbReference type="PROSITE" id="PS51013">
    <property type="entry name" value="PANNEXIN"/>
    <property type="match status" value="1"/>
</dbReference>